<comment type="caution">
    <text evidence="1">The sequence shown here is derived from an EMBL/GenBank/DDBJ whole genome shotgun (WGS) entry which is preliminary data.</text>
</comment>
<proteinExistence type="predicted"/>
<dbReference type="EMBL" id="BART01010274">
    <property type="protein sequence ID" value="GAG87308.1"/>
    <property type="molecule type" value="Genomic_DNA"/>
</dbReference>
<sequence>TVGGGKKFYLFSAVMTILKTTEGGATAYGEISNSIFIMVVANDDSGSGNIGIGFAYPLLLAAGETIKLSSVQAGATADLAVTGYEVNA</sequence>
<accession>X1BSZ4</accession>
<reference evidence="1" key="1">
    <citation type="journal article" date="2014" name="Front. Microbiol.">
        <title>High frequency of phylogenetically diverse reductive dehalogenase-homologous genes in deep subseafloor sedimentary metagenomes.</title>
        <authorList>
            <person name="Kawai M."/>
            <person name="Futagami T."/>
            <person name="Toyoda A."/>
            <person name="Takaki Y."/>
            <person name="Nishi S."/>
            <person name="Hori S."/>
            <person name="Arai W."/>
            <person name="Tsubouchi T."/>
            <person name="Morono Y."/>
            <person name="Uchiyama I."/>
            <person name="Ito T."/>
            <person name="Fujiyama A."/>
            <person name="Inagaki F."/>
            <person name="Takami H."/>
        </authorList>
    </citation>
    <scope>NUCLEOTIDE SEQUENCE</scope>
    <source>
        <strain evidence="1">Expedition CK06-06</strain>
    </source>
</reference>
<gene>
    <name evidence="1" type="ORF">S01H4_22418</name>
</gene>
<name>X1BSZ4_9ZZZZ</name>
<evidence type="ECO:0000313" key="1">
    <source>
        <dbReference type="EMBL" id="GAG87308.1"/>
    </source>
</evidence>
<feature type="non-terminal residue" evidence="1">
    <location>
        <position position="1"/>
    </location>
</feature>
<protein>
    <submittedName>
        <fullName evidence="1">Uncharacterized protein</fullName>
    </submittedName>
</protein>
<dbReference type="AlphaFoldDB" id="X1BSZ4"/>
<organism evidence="1">
    <name type="scientific">marine sediment metagenome</name>
    <dbReference type="NCBI Taxonomy" id="412755"/>
    <lineage>
        <taxon>unclassified sequences</taxon>
        <taxon>metagenomes</taxon>
        <taxon>ecological metagenomes</taxon>
    </lineage>
</organism>